<evidence type="ECO:0000313" key="1">
    <source>
        <dbReference type="EMBL" id="MDB0573983.1"/>
    </source>
</evidence>
<reference evidence="1" key="1">
    <citation type="submission" date="2021-09" db="EMBL/GenBank/DDBJ databases">
        <title>Genomic analysis of Ralstonia spp.</title>
        <authorList>
            <person name="Aburjaile F."/>
            <person name="Ariute J.C."/>
            <person name="Pais A.K.L."/>
            <person name="Albuquerque G.M.R."/>
            <person name="Silva A.M.F."/>
            <person name="Brenig B."/>
            <person name="Azevedo V."/>
            <person name="Matiuzzi M."/>
            <person name="Ramos R."/>
            <person name="Goes-Neto A."/>
            <person name="Soares S."/>
            <person name="Iseppon A.M.B."/>
            <person name="Souza E."/>
            <person name="Gama M."/>
        </authorList>
    </citation>
    <scope>NUCLEOTIDE SEQUENCE</scope>
    <source>
        <strain evidence="1">CCRMRs91</strain>
    </source>
</reference>
<proteinExistence type="predicted"/>
<accession>A0AAW5ZWL8</accession>
<dbReference type="EMBL" id="JAIVFG010000090">
    <property type="protein sequence ID" value="MDB0573983.1"/>
    <property type="molecule type" value="Genomic_DNA"/>
</dbReference>
<name>A0AAW5ZWL8_RALSL</name>
<comment type="caution">
    <text evidence="1">The sequence shown here is derived from an EMBL/GenBank/DDBJ whole genome shotgun (WGS) entry which is preliminary data.</text>
</comment>
<dbReference type="RefSeq" id="WP_231107446.1">
    <property type="nucleotide sequence ID" value="NZ_CP172971.1"/>
</dbReference>
<evidence type="ECO:0000313" key="2">
    <source>
        <dbReference type="Proteomes" id="UP001144050"/>
    </source>
</evidence>
<sequence length="160" mass="17830">MERIIDFYADIVSGRSVGGVVLMDDIADYLGEMYANHQVVSKSYRLPDGQERLAYSLDDTLTVVALPSGSIFSIGCNGKYRGRCNERFYPGQTMGDVARVTARQRIFNGCLVVDDDFGFSFMLPSPYDEVADSVGDLPLDLVLEELYVSDFSAWNPDRQV</sequence>
<dbReference type="Proteomes" id="UP001144050">
    <property type="component" value="Unassembled WGS sequence"/>
</dbReference>
<gene>
    <name evidence="1" type="ORF">LBW59_24940</name>
</gene>
<protein>
    <submittedName>
        <fullName evidence="1">Uncharacterized protein</fullName>
    </submittedName>
</protein>
<dbReference type="AlphaFoldDB" id="A0AAW5ZWL8"/>
<organism evidence="1 2">
    <name type="scientific">Ralstonia solanacearum</name>
    <name type="common">Pseudomonas solanacearum</name>
    <dbReference type="NCBI Taxonomy" id="305"/>
    <lineage>
        <taxon>Bacteria</taxon>
        <taxon>Pseudomonadati</taxon>
        <taxon>Pseudomonadota</taxon>
        <taxon>Betaproteobacteria</taxon>
        <taxon>Burkholderiales</taxon>
        <taxon>Burkholderiaceae</taxon>
        <taxon>Ralstonia</taxon>
        <taxon>Ralstonia solanacearum species complex</taxon>
    </lineage>
</organism>